<proteinExistence type="predicted"/>
<accession>A0A8B6HMU7</accession>
<evidence type="ECO:0000259" key="3">
    <source>
        <dbReference type="Pfam" id="PF20209"/>
    </source>
</evidence>
<dbReference type="Proteomes" id="UP000596742">
    <property type="component" value="Unassembled WGS sequence"/>
</dbReference>
<evidence type="ECO:0008006" key="6">
    <source>
        <dbReference type="Google" id="ProtNLM"/>
    </source>
</evidence>
<dbReference type="AlphaFoldDB" id="A0A8B6HMU7"/>
<evidence type="ECO:0000259" key="2">
    <source>
        <dbReference type="Pfam" id="PF14214"/>
    </source>
</evidence>
<dbReference type="InterPro" id="IPR025476">
    <property type="entry name" value="Helitron_helicase-like"/>
</dbReference>
<comment type="caution">
    <text evidence="4">The sequence shown here is derived from an EMBL/GenBank/DDBJ whole genome shotgun (WGS) entry which is preliminary data.</text>
</comment>
<feature type="compositionally biased region" description="Pro residues" evidence="1">
    <location>
        <begin position="856"/>
        <end position="866"/>
    </location>
</feature>
<organism evidence="4 5">
    <name type="scientific">Mytilus galloprovincialis</name>
    <name type="common">Mediterranean mussel</name>
    <dbReference type="NCBI Taxonomy" id="29158"/>
    <lineage>
        <taxon>Eukaryota</taxon>
        <taxon>Metazoa</taxon>
        <taxon>Spiralia</taxon>
        <taxon>Lophotrochozoa</taxon>
        <taxon>Mollusca</taxon>
        <taxon>Bivalvia</taxon>
        <taxon>Autobranchia</taxon>
        <taxon>Pteriomorphia</taxon>
        <taxon>Mytilida</taxon>
        <taxon>Mytiloidea</taxon>
        <taxon>Mytilidae</taxon>
        <taxon>Mytilinae</taxon>
        <taxon>Mytilus</taxon>
    </lineage>
</organism>
<feature type="domain" description="DUF6570" evidence="3">
    <location>
        <begin position="383"/>
        <end position="440"/>
    </location>
</feature>
<dbReference type="InterPro" id="IPR046700">
    <property type="entry name" value="DUF6570"/>
</dbReference>
<name>A0A8B6HMU7_MYTGA</name>
<dbReference type="EMBL" id="UYJE01010286">
    <property type="protein sequence ID" value="VDI81681.1"/>
    <property type="molecule type" value="Genomic_DNA"/>
</dbReference>
<dbReference type="Pfam" id="PF20209">
    <property type="entry name" value="DUF6570"/>
    <property type="match status" value="1"/>
</dbReference>
<evidence type="ECO:0000256" key="1">
    <source>
        <dbReference type="SAM" id="MobiDB-lite"/>
    </source>
</evidence>
<dbReference type="OrthoDB" id="6141320at2759"/>
<gene>
    <name evidence="4" type="ORF">MGAL_10B073082</name>
</gene>
<evidence type="ECO:0000313" key="4">
    <source>
        <dbReference type="EMBL" id="VDI81681.1"/>
    </source>
</evidence>
<feature type="domain" description="Helitron helicase-like" evidence="2">
    <location>
        <begin position="600"/>
        <end position="798"/>
    </location>
</feature>
<dbReference type="Pfam" id="PF14214">
    <property type="entry name" value="Helitron_like_N"/>
    <property type="match status" value="1"/>
</dbReference>
<evidence type="ECO:0000313" key="5">
    <source>
        <dbReference type="Proteomes" id="UP000596742"/>
    </source>
</evidence>
<sequence>MQKITSSSDHLYARVNDGHSLDKKQKITRSSDHSYAKMNDALPIVRHFNRMHPDHQYCKKDEVSYLVPHLSFADIVKSVPKKPTDKNEIISVKTPTSTQVYDPWSPQNSKQTYADIVTPKNTNTEDISFKSEPEECKETMTEFHNKKDKHTVQLQPLQKQAFLNVPHNGLIIPEKKQKVDFLPNICLENSLFEQFDEVPITNLNYNESLNKNNQDQQLQDKCIKLGINIYEPSIKNETAKEYNKRCKKIQNRIGYTLNKIQKPDTPQKDTDLHTKCRKLGLTYDAPVENETPNEYKKRCVKNYNKIKYKLNKLNINFETIPDPPPFADDEHFNKAVNCIRSFELQEMSYTIDVCSVCFERKINLKKKNSVCERCFKDKVVIKMFSTENNMNPGEVPLELANLSVVEEQLISRISPCINIHMLKHGGIAANGHCVAFPQEAAKSTNSPYMVKKNNPANSDIEISEERLNLLPEDGQIQNIHTLEYNSNVGHLNDQGPAPKQIDPGNVEGETISSVLLPEPCFDIKQKIQDAVDEIATEENTNISINKKGQVSIPWPTRGKIPLSEFTTRHFFTLAFPCLFPHACADFHMNRPLTCSSMSDWANHLIWYKDGRFAKHKFFKFIVHNIINRKRVLDNSTFIVQQKLGENMLTLSDLKAKLQTGDKSVAEKILYFSANLRGTSQYWNQRSKELRALIQYKINEGQGLPSFFTTGSCAEFYFKPLKRILSLYIKETTGNEIDLNDHNKMFKAVQDNTHIVGDYFDKRTQSYFKEIMGPVFGVNSYWYRQEFSKSRGMIHWHGLCWRFDKEPHNLMHQAYVDGKTDEECAKLLSDWAKLEYKMTANHPAGLDENNKPKKNLWPPPEGTAPAPPDEKNPLNKLLMDVSESQESILEDHLLLCNRINLHRCSDYCLRAPRNNPSNPVKQCRMEFGTSLNPGKNR</sequence>
<keyword evidence="5" id="KW-1185">Reference proteome</keyword>
<reference evidence="4" key="1">
    <citation type="submission" date="2018-11" db="EMBL/GenBank/DDBJ databases">
        <authorList>
            <person name="Alioto T."/>
            <person name="Alioto T."/>
        </authorList>
    </citation>
    <scope>NUCLEOTIDE SEQUENCE</scope>
</reference>
<protein>
    <recommendedName>
        <fullName evidence="6">Helitron helicase-like domain-containing protein</fullName>
    </recommendedName>
</protein>
<feature type="region of interest" description="Disordered" evidence="1">
    <location>
        <begin position="841"/>
        <end position="873"/>
    </location>
</feature>